<protein>
    <submittedName>
        <fullName evidence="1">Uncharacterized protein</fullName>
    </submittedName>
</protein>
<evidence type="ECO:0000313" key="1">
    <source>
        <dbReference type="EMBL" id="SEK90674.1"/>
    </source>
</evidence>
<name>A0A1H7KVU3_HALLR</name>
<reference evidence="1 2" key="1">
    <citation type="submission" date="2016-10" db="EMBL/GenBank/DDBJ databases">
        <authorList>
            <person name="de Groot N.N."/>
        </authorList>
    </citation>
    <scope>NUCLEOTIDE SEQUENCE [LARGE SCALE GENOMIC DNA]</scope>
    <source>
        <strain evidence="1 2">CDM_5</strain>
    </source>
</reference>
<gene>
    <name evidence="1" type="ORF">SAMN04488691_102126</name>
</gene>
<dbReference type="Proteomes" id="UP000183894">
    <property type="component" value="Unassembled WGS sequence"/>
</dbReference>
<proteinExistence type="predicted"/>
<accession>A0A1H7KVU3</accession>
<dbReference type="AlphaFoldDB" id="A0A1H7KVU3"/>
<dbReference type="EMBL" id="FOAD01000002">
    <property type="protein sequence ID" value="SEK90674.1"/>
    <property type="molecule type" value="Genomic_DNA"/>
</dbReference>
<sequence length="73" mass="7258">MFDDLDLDLENVAILGASIGSLNAGLAANTDITLLSDLLGGNLEIGLLAVGAAGGVVIADKLGLVEVFDSESS</sequence>
<dbReference type="RefSeq" id="WP_074792774.1">
    <property type="nucleotide sequence ID" value="NZ_FOAD01000002.1"/>
</dbReference>
<evidence type="ECO:0000313" key="2">
    <source>
        <dbReference type="Proteomes" id="UP000183894"/>
    </source>
</evidence>
<organism evidence="1 2">
    <name type="scientific">Haloferax larsenii</name>
    <dbReference type="NCBI Taxonomy" id="302484"/>
    <lineage>
        <taxon>Archaea</taxon>
        <taxon>Methanobacteriati</taxon>
        <taxon>Methanobacteriota</taxon>
        <taxon>Stenosarchaea group</taxon>
        <taxon>Halobacteria</taxon>
        <taxon>Halobacteriales</taxon>
        <taxon>Haloferacaceae</taxon>
        <taxon>Haloferax</taxon>
    </lineage>
</organism>